<dbReference type="PANTHER" id="PTHR43033">
    <property type="entry name" value="TRNA(ILE)-LYSIDINE SYNTHASE-RELATED"/>
    <property type="match status" value="1"/>
</dbReference>
<evidence type="ECO:0000256" key="4">
    <source>
        <dbReference type="ARBA" id="ARBA00022840"/>
    </source>
</evidence>
<dbReference type="KEGG" id="sphc:CVN68_12955"/>
<dbReference type="Proteomes" id="UP000229081">
    <property type="component" value="Chromosome"/>
</dbReference>
<evidence type="ECO:0000256" key="2">
    <source>
        <dbReference type="ARBA" id="ARBA00022694"/>
    </source>
</evidence>
<keyword evidence="2 6" id="KW-0819">tRNA processing</keyword>
<comment type="subcellular location">
    <subcellularLocation>
        <location evidence="6">Cytoplasm</location>
    </subcellularLocation>
</comment>
<dbReference type="Gene3D" id="3.40.50.620">
    <property type="entry name" value="HUPs"/>
    <property type="match status" value="1"/>
</dbReference>
<evidence type="ECO:0000313" key="9">
    <source>
        <dbReference type="Proteomes" id="UP000229081"/>
    </source>
</evidence>
<dbReference type="OrthoDB" id="9807403at2"/>
<keyword evidence="4 6" id="KW-0067">ATP-binding</keyword>
<dbReference type="NCBIfam" id="TIGR02432">
    <property type="entry name" value="lysidine_TilS_N"/>
    <property type="match status" value="1"/>
</dbReference>
<proteinExistence type="inferred from homology"/>
<dbReference type="CDD" id="cd01992">
    <property type="entry name" value="TilS_N"/>
    <property type="match status" value="1"/>
</dbReference>
<gene>
    <name evidence="6 8" type="primary">tilS</name>
    <name evidence="8" type="ORF">CVN68_12955</name>
</gene>
<evidence type="ECO:0000256" key="6">
    <source>
        <dbReference type="HAMAP-Rule" id="MF_01161"/>
    </source>
</evidence>
<comment type="similarity">
    <text evidence="6">Belongs to the tRNA(Ile)-lysidine synthase family.</text>
</comment>
<evidence type="ECO:0000313" key="8">
    <source>
        <dbReference type="EMBL" id="ATY32772.1"/>
    </source>
</evidence>
<keyword evidence="3 6" id="KW-0547">Nucleotide-binding</keyword>
<dbReference type="GO" id="GO:0005737">
    <property type="term" value="C:cytoplasm"/>
    <property type="evidence" value="ECO:0007669"/>
    <property type="project" value="UniProtKB-SubCell"/>
</dbReference>
<dbReference type="AlphaFoldDB" id="A0A2K8MFV2"/>
<evidence type="ECO:0000259" key="7">
    <source>
        <dbReference type="Pfam" id="PF01171"/>
    </source>
</evidence>
<comment type="domain">
    <text evidence="6">The N-terminal region contains the highly conserved SGGXDS motif, predicted to be a P-loop motif involved in ATP binding.</text>
</comment>
<dbReference type="GO" id="GO:0006400">
    <property type="term" value="P:tRNA modification"/>
    <property type="evidence" value="ECO:0007669"/>
    <property type="project" value="UniProtKB-UniRule"/>
</dbReference>
<evidence type="ECO:0000256" key="1">
    <source>
        <dbReference type="ARBA" id="ARBA00022598"/>
    </source>
</evidence>
<sequence>MSYKSASELTPPAELVARFRRDLEALAPGPGRLALAVSGGADSVAMLLLAKAAMPARLCAATVDHGLRPAAADEAAMVARLCRDLAVPHAILTVETPIDGASVQAQAREARYAKLLNWAHDASASALATAHHADDQAETFLMRAARGSGTPGLAGIRARRLATWFDRELLIVRPLLGWRRAELRAIVEAAEAPFVDDPSNVDPAYDRTRFRDLIAHNPELDVPALAASAAHAAEAERTLMEIAAREWLLRRRWDLPDVAFDPAGLPRGLLRRLTQLAIDTVRADAEMPGAWRIGGLDRLLTTLEQGRTGTIAGVKASAKHAEWRFSAAPARRSH</sequence>
<name>A0A2K8MFV2_9SPHN</name>
<dbReference type="PANTHER" id="PTHR43033:SF5">
    <property type="entry name" value="TRNA(ILE)-LYSIDINE SYNTHETASE"/>
    <property type="match status" value="1"/>
</dbReference>
<dbReference type="EMBL" id="CP024923">
    <property type="protein sequence ID" value="ATY32772.1"/>
    <property type="molecule type" value="Genomic_DNA"/>
</dbReference>
<dbReference type="SUPFAM" id="SSF52402">
    <property type="entry name" value="Adenine nucleotide alpha hydrolases-like"/>
    <property type="match status" value="1"/>
</dbReference>
<feature type="domain" description="tRNA(Ile)-lysidine/2-thiocytidine synthase N-terminal" evidence="7">
    <location>
        <begin position="33"/>
        <end position="212"/>
    </location>
</feature>
<keyword evidence="9" id="KW-1185">Reference proteome</keyword>
<protein>
    <recommendedName>
        <fullName evidence="6">tRNA(Ile)-lysidine synthase</fullName>
        <ecNumber evidence="6">6.3.4.19</ecNumber>
    </recommendedName>
    <alternativeName>
        <fullName evidence="6">tRNA(Ile)-2-lysyl-cytidine synthase</fullName>
    </alternativeName>
    <alternativeName>
        <fullName evidence="6">tRNA(Ile)-lysidine synthetase</fullName>
    </alternativeName>
</protein>
<dbReference type="InterPro" id="IPR012094">
    <property type="entry name" value="tRNA_Ile_lys_synt"/>
</dbReference>
<dbReference type="RefSeq" id="WP_100282579.1">
    <property type="nucleotide sequence ID" value="NZ_CP024923.1"/>
</dbReference>
<evidence type="ECO:0000256" key="5">
    <source>
        <dbReference type="ARBA" id="ARBA00048539"/>
    </source>
</evidence>
<dbReference type="HAMAP" id="MF_01161">
    <property type="entry name" value="tRNA_Ile_lys_synt"/>
    <property type="match status" value="1"/>
</dbReference>
<keyword evidence="1 6" id="KW-0436">Ligase</keyword>
<dbReference type="InterPro" id="IPR014729">
    <property type="entry name" value="Rossmann-like_a/b/a_fold"/>
</dbReference>
<reference evidence="8 9" key="1">
    <citation type="submission" date="2017-11" db="EMBL/GenBank/DDBJ databases">
        <title>Complete genome sequence of Sphingomonas sp. Strain Cra20, a psychrotolerant potential plant growth promoting rhizobacteria.</title>
        <authorList>
            <person name="Luo Y."/>
        </authorList>
    </citation>
    <scope>NUCLEOTIDE SEQUENCE [LARGE SCALE GENOMIC DNA]</scope>
    <source>
        <strain evidence="8 9">Cra20</strain>
    </source>
</reference>
<dbReference type="GO" id="GO:0032267">
    <property type="term" value="F:tRNA(Ile)-lysidine synthase activity"/>
    <property type="evidence" value="ECO:0007669"/>
    <property type="project" value="UniProtKB-EC"/>
</dbReference>
<dbReference type="Pfam" id="PF01171">
    <property type="entry name" value="ATP_bind_3"/>
    <property type="match status" value="1"/>
</dbReference>
<keyword evidence="6" id="KW-0963">Cytoplasm</keyword>
<evidence type="ECO:0000256" key="3">
    <source>
        <dbReference type="ARBA" id="ARBA00022741"/>
    </source>
</evidence>
<dbReference type="GO" id="GO:0005524">
    <property type="term" value="F:ATP binding"/>
    <property type="evidence" value="ECO:0007669"/>
    <property type="project" value="UniProtKB-UniRule"/>
</dbReference>
<comment type="function">
    <text evidence="6">Ligates lysine onto the cytidine present at position 34 of the AUA codon-specific tRNA(Ile) that contains the anticodon CAU, in an ATP-dependent manner. Cytidine is converted to lysidine, thus changing the amino acid specificity of the tRNA from methionine to isoleucine.</text>
</comment>
<feature type="binding site" evidence="6">
    <location>
        <begin position="38"/>
        <end position="43"/>
    </location>
    <ligand>
        <name>ATP</name>
        <dbReference type="ChEBI" id="CHEBI:30616"/>
    </ligand>
</feature>
<comment type="catalytic activity">
    <reaction evidence="5 6">
        <text>cytidine(34) in tRNA(Ile2) + L-lysine + ATP = lysidine(34) in tRNA(Ile2) + AMP + diphosphate + H(+)</text>
        <dbReference type="Rhea" id="RHEA:43744"/>
        <dbReference type="Rhea" id="RHEA-COMP:10625"/>
        <dbReference type="Rhea" id="RHEA-COMP:10670"/>
        <dbReference type="ChEBI" id="CHEBI:15378"/>
        <dbReference type="ChEBI" id="CHEBI:30616"/>
        <dbReference type="ChEBI" id="CHEBI:32551"/>
        <dbReference type="ChEBI" id="CHEBI:33019"/>
        <dbReference type="ChEBI" id="CHEBI:82748"/>
        <dbReference type="ChEBI" id="CHEBI:83665"/>
        <dbReference type="ChEBI" id="CHEBI:456215"/>
        <dbReference type="EC" id="6.3.4.19"/>
    </reaction>
</comment>
<accession>A0A2K8MFV2</accession>
<dbReference type="InterPro" id="IPR011063">
    <property type="entry name" value="TilS/TtcA_N"/>
</dbReference>
<dbReference type="EC" id="6.3.4.19" evidence="6"/>
<dbReference type="InterPro" id="IPR012795">
    <property type="entry name" value="tRNA_Ile_lys_synt_N"/>
</dbReference>
<organism evidence="8 9">
    <name type="scientific">Sphingomonas psychrotolerans</name>
    <dbReference type="NCBI Taxonomy" id="1327635"/>
    <lineage>
        <taxon>Bacteria</taxon>
        <taxon>Pseudomonadati</taxon>
        <taxon>Pseudomonadota</taxon>
        <taxon>Alphaproteobacteria</taxon>
        <taxon>Sphingomonadales</taxon>
        <taxon>Sphingomonadaceae</taxon>
        <taxon>Sphingomonas</taxon>
    </lineage>
</organism>